<proteinExistence type="predicted"/>
<dbReference type="Proteomes" id="UP000298663">
    <property type="component" value="Chromosome X"/>
</dbReference>
<sequence>MEQQDNSVATKPLLRDILKHHLENQNPPADRAEQQPLDIHQEAVTSLQIEISTDSHFESQHTVCVTSNVGAQLQLLYALEQPETPLSSDIFVEHLHAKMMQNADHSIDSQTVGMNMNEAIKLEEVKVNAYMNISKTLQAEPDFYRVTADIKMPKTEKQLKAEKLLYKTLNMLVQLKKQADQNAEQFYGEYEVLKKQRATLQQLEQQAIHYQVYLEQQKTKIIQNQIVLDQQKAEMKRRHALLEQLEVSHEEDLELDGSELESEEATTPEHE</sequence>
<comment type="caution">
    <text evidence="2">The sequence shown here is derived from an EMBL/GenBank/DDBJ whole genome shotgun (WGS) entry which is preliminary data.</text>
</comment>
<evidence type="ECO:0000313" key="2">
    <source>
        <dbReference type="EMBL" id="TMS33059.1"/>
    </source>
</evidence>
<gene>
    <name evidence="2" type="ORF">L596_000840</name>
</gene>
<evidence type="ECO:0000313" key="3">
    <source>
        <dbReference type="Proteomes" id="UP000298663"/>
    </source>
</evidence>
<evidence type="ECO:0000256" key="1">
    <source>
        <dbReference type="SAM" id="MobiDB-lite"/>
    </source>
</evidence>
<keyword evidence="3" id="KW-1185">Reference proteome</keyword>
<dbReference type="AlphaFoldDB" id="A0A4U8UKK4"/>
<reference evidence="2 3" key="2">
    <citation type="journal article" date="2019" name="G3 (Bethesda)">
        <title>Hybrid Assembly of the Genome of the Entomopathogenic Nematode Steinernema carpocapsae Identifies the X-Chromosome.</title>
        <authorList>
            <person name="Serra L."/>
            <person name="Macchietto M."/>
            <person name="Macias-Munoz A."/>
            <person name="McGill C.J."/>
            <person name="Rodriguez I.M."/>
            <person name="Rodriguez B."/>
            <person name="Murad R."/>
            <person name="Mortazavi A."/>
        </authorList>
    </citation>
    <scope>NUCLEOTIDE SEQUENCE [LARGE SCALE GENOMIC DNA]</scope>
    <source>
        <strain evidence="2 3">ALL</strain>
    </source>
</reference>
<name>A0A4U8UKK4_STECR</name>
<accession>A0A4U8UKK4</accession>
<dbReference type="EMBL" id="CM016762">
    <property type="protein sequence ID" value="TMS33059.1"/>
    <property type="molecule type" value="Genomic_DNA"/>
</dbReference>
<reference evidence="2 3" key="1">
    <citation type="journal article" date="2015" name="Genome Biol.">
        <title>Comparative genomics of Steinernema reveals deeply conserved gene regulatory networks.</title>
        <authorList>
            <person name="Dillman A.R."/>
            <person name="Macchietto M."/>
            <person name="Porter C.F."/>
            <person name="Rogers A."/>
            <person name="Williams B."/>
            <person name="Antoshechkin I."/>
            <person name="Lee M.M."/>
            <person name="Goodwin Z."/>
            <person name="Lu X."/>
            <person name="Lewis E.E."/>
            <person name="Goodrich-Blair H."/>
            <person name="Stock S.P."/>
            <person name="Adams B.J."/>
            <person name="Sternberg P.W."/>
            <person name="Mortazavi A."/>
        </authorList>
    </citation>
    <scope>NUCLEOTIDE SEQUENCE [LARGE SCALE GENOMIC DNA]</scope>
    <source>
        <strain evidence="2 3">ALL</strain>
    </source>
</reference>
<protein>
    <submittedName>
        <fullName evidence="2">Uncharacterized protein</fullName>
    </submittedName>
</protein>
<dbReference type="EMBL" id="AZBU02000001">
    <property type="protein sequence ID" value="TMS33059.1"/>
    <property type="molecule type" value="Genomic_DNA"/>
</dbReference>
<organism evidence="2 3">
    <name type="scientific">Steinernema carpocapsae</name>
    <name type="common">Entomopathogenic nematode</name>
    <dbReference type="NCBI Taxonomy" id="34508"/>
    <lineage>
        <taxon>Eukaryota</taxon>
        <taxon>Metazoa</taxon>
        <taxon>Ecdysozoa</taxon>
        <taxon>Nematoda</taxon>
        <taxon>Chromadorea</taxon>
        <taxon>Rhabditida</taxon>
        <taxon>Tylenchina</taxon>
        <taxon>Panagrolaimomorpha</taxon>
        <taxon>Strongyloidoidea</taxon>
        <taxon>Steinernematidae</taxon>
        <taxon>Steinernema</taxon>
    </lineage>
</organism>
<feature type="region of interest" description="Disordered" evidence="1">
    <location>
        <begin position="249"/>
        <end position="271"/>
    </location>
</feature>